<dbReference type="PANTHER" id="PTHR48079">
    <property type="entry name" value="PROTEIN YEEZ"/>
    <property type="match status" value="1"/>
</dbReference>
<comment type="caution">
    <text evidence="2">The sequence shown here is derived from an EMBL/GenBank/DDBJ whole genome shotgun (WGS) entry which is preliminary data.</text>
</comment>
<dbReference type="PANTHER" id="PTHR48079:SF6">
    <property type="entry name" value="NAD(P)-BINDING DOMAIN-CONTAINING PROTEIN-RELATED"/>
    <property type="match status" value="1"/>
</dbReference>
<dbReference type="GO" id="GO:0005737">
    <property type="term" value="C:cytoplasm"/>
    <property type="evidence" value="ECO:0007669"/>
    <property type="project" value="TreeGrafter"/>
</dbReference>
<dbReference type="Gene3D" id="3.40.50.720">
    <property type="entry name" value="NAD(P)-binding Rossmann-like Domain"/>
    <property type="match status" value="1"/>
</dbReference>
<proteinExistence type="predicted"/>
<dbReference type="AlphaFoldDB" id="A0AAD6U043"/>
<dbReference type="EMBL" id="JARJCN010000056">
    <property type="protein sequence ID" value="KAJ7080180.1"/>
    <property type="molecule type" value="Genomic_DNA"/>
</dbReference>
<dbReference type="InterPro" id="IPR051783">
    <property type="entry name" value="NAD(P)-dependent_oxidoreduct"/>
</dbReference>
<organism evidence="2 3">
    <name type="scientific">Mycena belliarum</name>
    <dbReference type="NCBI Taxonomy" id="1033014"/>
    <lineage>
        <taxon>Eukaryota</taxon>
        <taxon>Fungi</taxon>
        <taxon>Dikarya</taxon>
        <taxon>Basidiomycota</taxon>
        <taxon>Agaricomycotina</taxon>
        <taxon>Agaricomycetes</taxon>
        <taxon>Agaricomycetidae</taxon>
        <taxon>Agaricales</taxon>
        <taxon>Marasmiineae</taxon>
        <taxon>Mycenaceae</taxon>
        <taxon>Mycena</taxon>
    </lineage>
</organism>
<dbReference type="Proteomes" id="UP001222325">
    <property type="component" value="Unassembled WGS sequence"/>
</dbReference>
<dbReference type="SUPFAM" id="SSF51735">
    <property type="entry name" value="NAD(P)-binding Rossmann-fold domains"/>
    <property type="match status" value="1"/>
</dbReference>
<reference evidence="2" key="1">
    <citation type="submission" date="2023-03" db="EMBL/GenBank/DDBJ databases">
        <title>Massive genome expansion in bonnet fungi (Mycena s.s.) driven by repeated elements and novel gene families across ecological guilds.</title>
        <authorList>
            <consortium name="Lawrence Berkeley National Laboratory"/>
            <person name="Harder C.B."/>
            <person name="Miyauchi S."/>
            <person name="Viragh M."/>
            <person name="Kuo A."/>
            <person name="Thoen E."/>
            <person name="Andreopoulos B."/>
            <person name="Lu D."/>
            <person name="Skrede I."/>
            <person name="Drula E."/>
            <person name="Henrissat B."/>
            <person name="Morin E."/>
            <person name="Kohler A."/>
            <person name="Barry K."/>
            <person name="LaButti K."/>
            <person name="Morin E."/>
            <person name="Salamov A."/>
            <person name="Lipzen A."/>
            <person name="Mereny Z."/>
            <person name="Hegedus B."/>
            <person name="Baldrian P."/>
            <person name="Stursova M."/>
            <person name="Weitz H."/>
            <person name="Taylor A."/>
            <person name="Grigoriev I.V."/>
            <person name="Nagy L.G."/>
            <person name="Martin F."/>
            <person name="Kauserud H."/>
        </authorList>
    </citation>
    <scope>NUCLEOTIDE SEQUENCE</scope>
    <source>
        <strain evidence="2">CBHHK173m</strain>
    </source>
</reference>
<dbReference type="Pfam" id="PF05368">
    <property type="entry name" value="NmrA"/>
    <property type="match status" value="1"/>
</dbReference>
<dbReference type="InterPro" id="IPR036291">
    <property type="entry name" value="NAD(P)-bd_dom_sf"/>
</dbReference>
<protein>
    <recommendedName>
        <fullName evidence="1">NmrA-like domain-containing protein</fullName>
    </recommendedName>
</protein>
<evidence type="ECO:0000313" key="2">
    <source>
        <dbReference type="EMBL" id="KAJ7080180.1"/>
    </source>
</evidence>
<evidence type="ECO:0000259" key="1">
    <source>
        <dbReference type="Pfam" id="PF05368"/>
    </source>
</evidence>
<name>A0AAD6U043_9AGAR</name>
<evidence type="ECO:0000313" key="3">
    <source>
        <dbReference type="Proteomes" id="UP001222325"/>
    </source>
</evidence>
<feature type="domain" description="NmrA-like" evidence="1">
    <location>
        <begin position="34"/>
        <end position="110"/>
    </location>
</feature>
<keyword evidence="3" id="KW-1185">Reference proteome</keyword>
<gene>
    <name evidence="2" type="ORF">B0H15DRAFT_940639</name>
</gene>
<sequence length="373" mass="39815">MRWLLKTSSLPTYPHTSPLCSQRIQGFTMSAQTTTKILLFGATGYVGGGVLARLMEHPNAQAFHITILVRDPKKAEILKKFGVHAVVVGSLKDTALVEKLASEADVVFGIADSDDLPAVNATLAGLKKRHATMGSKPIYIHTSGAGVLADNARGMHSNAVVYDDSDADQIETLAPTQMHRNLDLAITQADAEGYVKTYIIIPMLIWGVPKGPLVDLGVQHMHSLGIPFVVNAALQHGQAGMVGAGKNIWAIVEVNETSDLYIKLYDAIVADATTGHGRNGFYFAAHDEQEFYGLVAAVGKALVGLGKSASPEPTTFTQANLDTYFKGSAVLGANVRVRPTHALSLGWKPVRSASELLESVQPEVAALLKEKAV</sequence>
<accession>A0AAD6U043</accession>
<dbReference type="InterPro" id="IPR008030">
    <property type="entry name" value="NmrA-like"/>
</dbReference>
<dbReference type="GO" id="GO:0004029">
    <property type="term" value="F:aldehyde dehydrogenase (NAD+) activity"/>
    <property type="evidence" value="ECO:0007669"/>
    <property type="project" value="TreeGrafter"/>
</dbReference>